<accession>A0A9N9S7M4</accession>
<reference evidence="3" key="1">
    <citation type="submission" date="2022-01" db="EMBL/GenBank/DDBJ databases">
        <authorList>
            <person name="King R."/>
        </authorList>
    </citation>
    <scope>NUCLEOTIDE SEQUENCE</scope>
</reference>
<evidence type="ECO:0000256" key="1">
    <source>
        <dbReference type="SAM" id="MobiDB-lite"/>
    </source>
</evidence>
<name>A0A9N9S7M4_9DIPT</name>
<dbReference type="Proteomes" id="UP001153620">
    <property type="component" value="Chromosome 3"/>
</dbReference>
<protein>
    <submittedName>
        <fullName evidence="3">Uncharacterized protein</fullName>
    </submittedName>
</protein>
<reference evidence="3" key="2">
    <citation type="submission" date="2022-10" db="EMBL/GenBank/DDBJ databases">
        <authorList>
            <consortium name="ENA_rothamsted_submissions"/>
            <consortium name="culmorum"/>
            <person name="King R."/>
        </authorList>
    </citation>
    <scope>NUCLEOTIDE SEQUENCE</scope>
</reference>
<keyword evidence="4" id="KW-1185">Reference proteome</keyword>
<sequence length="191" mass="21155">MDKVFITFIVIIGITITVYGQRPSFIGSGQKPICVNEGDYCKDNTDCCSKNCTSSKCMTSDVMTASANDVNLTNQQQNQEQSNLTLDNRFNEDEGKNCQGKSKKCTSSLKCCDFLSCEKNVCRDKSVYISGTETFGYNKPTQQELDNRFSEDETSSPPAPAKCMDIGQKCYTPGECCSPLKCHSFLHQCVT</sequence>
<gene>
    <name evidence="3" type="ORF">CHIRRI_LOCUS12576</name>
</gene>
<dbReference type="OrthoDB" id="7211176at2759"/>
<feature type="region of interest" description="Disordered" evidence="1">
    <location>
        <begin position="139"/>
        <end position="160"/>
    </location>
</feature>
<dbReference type="AlphaFoldDB" id="A0A9N9S7M4"/>
<evidence type="ECO:0000256" key="2">
    <source>
        <dbReference type="SAM" id="SignalP"/>
    </source>
</evidence>
<keyword evidence="2" id="KW-0732">Signal</keyword>
<proteinExistence type="predicted"/>
<evidence type="ECO:0000313" key="4">
    <source>
        <dbReference type="Proteomes" id="UP001153620"/>
    </source>
</evidence>
<feature type="signal peptide" evidence="2">
    <location>
        <begin position="1"/>
        <end position="20"/>
    </location>
</feature>
<organism evidence="3 4">
    <name type="scientific">Chironomus riparius</name>
    <dbReference type="NCBI Taxonomy" id="315576"/>
    <lineage>
        <taxon>Eukaryota</taxon>
        <taxon>Metazoa</taxon>
        <taxon>Ecdysozoa</taxon>
        <taxon>Arthropoda</taxon>
        <taxon>Hexapoda</taxon>
        <taxon>Insecta</taxon>
        <taxon>Pterygota</taxon>
        <taxon>Neoptera</taxon>
        <taxon>Endopterygota</taxon>
        <taxon>Diptera</taxon>
        <taxon>Nematocera</taxon>
        <taxon>Chironomoidea</taxon>
        <taxon>Chironomidae</taxon>
        <taxon>Chironominae</taxon>
        <taxon>Chironomus</taxon>
    </lineage>
</organism>
<feature type="chain" id="PRO_5040368778" evidence="2">
    <location>
        <begin position="21"/>
        <end position="191"/>
    </location>
</feature>
<dbReference type="EMBL" id="OU895879">
    <property type="protein sequence ID" value="CAG9809756.1"/>
    <property type="molecule type" value="Genomic_DNA"/>
</dbReference>
<evidence type="ECO:0000313" key="3">
    <source>
        <dbReference type="EMBL" id="CAG9809756.1"/>
    </source>
</evidence>